<dbReference type="PROSITE" id="PS50893">
    <property type="entry name" value="ABC_TRANSPORTER_2"/>
    <property type="match status" value="1"/>
</dbReference>
<keyword evidence="2" id="KW-0547">Nucleotide-binding</keyword>
<dbReference type="GO" id="GO:0140359">
    <property type="term" value="F:ABC-type transporter activity"/>
    <property type="evidence" value="ECO:0007669"/>
    <property type="project" value="UniProtKB-ARBA"/>
</dbReference>
<accession>A0A4R3Z844</accession>
<dbReference type="SMART" id="SM00382">
    <property type="entry name" value="AAA"/>
    <property type="match status" value="1"/>
</dbReference>
<evidence type="ECO:0000256" key="3">
    <source>
        <dbReference type="ARBA" id="ARBA00022840"/>
    </source>
</evidence>
<comment type="caution">
    <text evidence="5">The sequence shown here is derived from an EMBL/GenBank/DDBJ whole genome shotgun (WGS) entry which is preliminary data.</text>
</comment>
<dbReference type="FunFam" id="3.40.50.300:FF:000042">
    <property type="entry name" value="Maltose/maltodextrin ABC transporter, ATP-binding protein"/>
    <property type="match status" value="1"/>
</dbReference>
<sequence>MSEIRISHLSKSYAGQQVLDDICLQIGSGEFVAVLGPSGSGKTTLLRTLAGFEPVDGGEIYLGDRLMSSTGRHLPPEQRQLGIVFQNYALWPHMTVAENVGYSLKIAKVADGERRQRIDSALELVGLQGYGQRRPADLSGGQRQRVALARCMVSRPQVVLLDEPLANLDVHLRAAMEAEFEKFHRHTQATLLYITHDQREAMALADRVVVMDQGRVMQFCSPEQLYRQPANAMVARFIGDGMVMPVADVVPDGRGRATARLCHQQVRVRCHGDRPVAEAQLAFHREDLRLAPPEAPGIAAIVRRVSYRGADVQIDCQIPQYPAALLSLYCPPGQAPAVGAALSLALADGWIIGPSSSSLPPFAKALTSTGMEHAY</sequence>
<dbReference type="InterPro" id="IPR003593">
    <property type="entry name" value="AAA+_ATPase"/>
</dbReference>
<dbReference type="OrthoDB" id="9802264at2"/>
<dbReference type="Pfam" id="PF00005">
    <property type="entry name" value="ABC_tran"/>
    <property type="match status" value="1"/>
</dbReference>
<feature type="domain" description="ABC transporter" evidence="4">
    <location>
        <begin position="4"/>
        <end position="238"/>
    </location>
</feature>
<dbReference type="AlphaFoldDB" id="A0A4R3Z844"/>
<dbReference type="GO" id="GO:0016887">
    <property type="term" value="F:ATP hydrolysis activity"/>
    <property type="evidence" value="ECO:0007669"/>
    <property type="project" value="InterPro"/>
</dbReference>
<evidence type="ECO:0000259" key="4">
    <source>
        <dbReference type="PROSITE" id="PS50893"/>
    </source>
</evidence>
<dbReference type="EMBL" id="SMCR01000001">
    <property type="protein sequence ID" value="TCW00230.1"/>
    <property type="molecule type" value="Genomic_DNA"/>
</dbReference>
<dbReference type="RefSeq" id="WP_131863774.1">
    <property type="nucleotide sequence ID" value="NZ_SMCR01000001.1"/>
</dbReference>
<keyword evidence="1" id="KW-0813">Transport</keyword>
<dbReference type="PROSITE" id="PS00211">
    <property type="entry name" value="ABC_TRANSPORTER_1"/>
    <property type="match status" value="1"/>
</dbReference>
<dbReference type="Gene3D" id="3.40.50.300">
    <property type="entry name" value="P-loop containing nucleotide triphosphate hydrolases"/>
    <property type="match status" value="1"/>
</dbReference>
<dbReference type="SUPFAM" id="SSF52540">
    <property type="entry name" value="P-loop containing nucleoside triphosphate hydrolases"/>
    <property type="match status" value="1"/>
</dbReference>
<evidence type="ECO:0000256" key="1">
    <source>
        <dbReference type="ARBA" id="ARBA00022448"/>
    </source>
</evidence>
<dbReference type="Proteomes" id="UP000295719">
    <property type="component" value="Unassembled WGS sequence"/>
</dbReference>
<dbReference type="GO" id="GO:0005524">
    <property type="term" value="F:ATP binding"/>
    <property type="evidence" value="ECO:0007669"/>
    <property type="project" value="UniProtKB-KW"/>
</dbReference>
<evidence type="ECO:0000313" key="6">
    <source>
        <dbReference type="Proteomes" id="UP000295719"/>
    </source>
</evidence>
<dbReference type="InterPro" id="IPR017871">
    <property type="entry name" value="ABC_transporter-like_CS"/>
</dbReference>
<protein>
    <submittedName>
        <fullName evidence="5">Iron(III) transport system ATP-binding protein</fullName>
    </submittedName>
</protein>
<dbReference type="PANTHER" id="PTHR42781">
    <property type="entry name" value="SPERMIDINE/PUTRESCINE IMPORT ATP-BINDING PROTEIN POTA"/>
    <property type="match status" value="1"/>
</dbReference>
<name>A0A4R3Z844_9GAMM</name>
<reference evidence="5 6" key="1">
    <citation type="submission" date="2019-03" db="EMBL/GenBank/DDBJ databases">
        <title>Genomic Encyclopedia of Type Strains, Phase IV (KMG-IV): sequencing the most valuable type-strain genomes for metagenomic binning, comparative biology and taxonomic classification.</title>
        <authorList>
            <person name="Goeker M."/>
        </authorList>
    </citation>
    <scope>NUCLEOTIDE SEQUENCE [LARGE SCALE GENOMIC DNA]</scope>
    <source>
        <strain evidence="5 6">DSM 19580</strain>
    </source>
</reference>
<dbReference type="InterPro" id="IPR003439">
    <property type="entry name" value="ABC_transporter-like_ATP-bd"/>
</dbReference>
<gene>
    <name evidence="5" type="ORF">EDC52_101578</name>
</gene>
<evidence type="ECO:0000313" key="5">
    <source>
        <dbReference type="EMBL" id="TCW00230.1"/>
    </source>
</evidence>
<keyword evidence="3 5" id="KW-0067">ATP-binding</keyword>
<evidence type="ECO:0000256" key="2">
    <source>
        <dbReference type="ARBA" id="ARBA00022741"/>
    </source>
</evidence>
<keyword evidence="6" id="KW-1185">Reference proteome</keyword>
<dbReference type="InterPro" id="IPR027417">
    <property type="entry name" value="P-loop_NTPase"/>
</dbReference>
<proteinExistence type="predicted"/>
<dbReference type="GO" id="GO:0043190">
    <property type="term" value="C:ATP-binding cassette (ABC) transporter complex"/>
    <property type="evidence" value="ECO:0007669"/>
    <property type="project" value="UniProtKB-ARBA"/>
</dbReference>
<organism evidence="5 6">
    <name type="scientific">Biostraticola tofi</name>
    <dbReference type="NCBI Taxonomy" id="466109"/>
    <lineage>
        <taxon>Bacteria</taxon>
        <taxon>Pseudomonadati</taxon>
        <taxon>Pseudomonadota</taxon>
        <taxon>Gammaproteobacteria</taxon>
        <taxon>Enterobacterales</taxon>
        <taxon>Bruguierivoracaceae</taxon>
        <taxon>Biostraticola</taxon>
    </lineage>
</organism>
<dbReference type="InterPro" id="IPR050093">
    <property type="entry name" value="ABC_SmlMolc_Importer"/>
</dbReference>
<dbReference type="PANTHER" id="PTHR42781:SF4">
    <property type="entry name" value="SPERMIDINE_PUTRESCINE IMPORT ATP-BINDING PROTEIN POTA"/>
    <property type="match status" value="1"/>
</dbReference>